<evidence type="ECO:0000256" key="1">
    <source>
        <dbReference type="ARBA" id="ARBA00004651"/>
    </source>
</evidence>
<organism evidence="7 8">
    <name type="scientific">Siphonobacter aquaeclarae</name>
    <dbReference type="NCBI Taxonomy" id="563176"/>
    <lineage>
        <taxon>Bacteria</taxon>
        <taxon>Pseudomonadati</taxon>
        <taxon>Bacteroidota</taxon>
        <taxon>Cytophagia</taxon>
        <taxon>Cytophagales</taxon>
        <taxon>Cytophagaceae</taxon>
        <taxon>Siphonobacter</taxon>
    </lineage>
</organism>
<dbReference type="GO" id="GO:0005886">
    <property type="term" value="C:plasma membrane"/>
    <property type="evidence" value="ECO:0007669"/>
    <property type="project" value="UniProtKB-SubCell"/>
</dbReference>
<keyword evidence="3 6" id="KW-0812">Transmembrane</keyword>
<evidence type="ECO:0000256" key="3">
    <source>
        <dbReference type="ARBA" id="ARBA00022692"/>
    </source>
</evidence>
<feature type="transmembrane region" description="Helical" evidence="6">
    <location>
        <begin position="71"/>
        <end position="91"/>
    </location>
</feature>
<keyword evidence="5 6" id="KW-0472">Membrane</keyword>
<evidence type="ECO:0000313" key="7">
    <source>
        <dbReference type="EMBL" id="SDM09536.1"/>
    </source>
</evidence>
<dbReference type="AlphaFoldDB" id="A0A1G9QEY4"/>
<keyword evidence="8" id="KW-1185">Reference proteome</keyword>
<dbReference type="Pfam" id="PF01810">
    <property type="entry name" value="LysE"/>
    <property type="match status" value="1"/>
</dbReference>
<comment type="subcellular location">
    <subcellularLocation>
        <location evidence="1">Cell membrane</location>
        <topology evidence="1">Multi-pass membrane protein</topology>
    </subcellularLocation>
</comment>
<name>A0A1G9QEY4_9BACT</name>
<sequence>MKVLFLFAAAFAVGFFGSMYPGPVKLSVVQSVIQRNLRVGVWASVGASLPEIAGSVLAIHGVRWLQDVPDILIWFQWSAIPLLLLIGWLILRKKTAEQEQTEEDSLPADGSAFARALFLNLFNPQLIPFWLVTAVWFNSKPGLALNTFSDELAFVVGATAGSFCMNGVYAMMTDRHRDRILDRVNPHTIQLLMGWGFIALGVWQAVQAFA</sequence>
<feature type="transmembrane region" description="Helical" evidence="6">
    <location>
        <begin position="152"/>
        <end position="172"/>
    </location>
</feature>
<dbReference type="PANTHER" id="PTHR30086:SF20">
    <property type="entry name" value="ARGININE EXPORTER PROTEIN ARGO-RELATED"/>
    <property type="match status" value="1"/>
</dbReference>
<protein>
    <submittedName>
        <fullName evidence="7">Threonine/homoserine/homoserine lactone efflux protein</fullName>
    </submittedName>
</protein>
<gene>
    <name evidence="7" type="ORF">SAMN04488090_2603</name>
</gene>
<feature type="transmembrane region" description="Helical" evidence="6">
    <location>
        <begin position="112"/>
        <end position="132"/>
    </location>
</feature>
<dbReference type="OrthoDB" id="792366at2"/>
<reference evidence="7 8" key="1">
    <citation type="submission" date="2016-10" db="EMBL/GenBank/DDBJ databases">
        <authorList>
            <person name="de Groot N.N."/>
        </authorList>
    </citation>
    <scope>NUCLEOTIDE SEQUENCE [LARGE SCALE GENOMIC DNA]</scope>
    <source>
        <strain evidence="7 8">DSM 21668</strain>
    </source>
</reference>
<dbReference type="PANTHER" id="PTHR30086">
    <property type="entry name" value="ARGININE EXPORTER PROTEIN ARGO"/>
    <property type="match status" value="1"/>
</dbReference>
<keyword evidence="4 6" id="KW-1133">Transmembrane helix</keyword>
<evidence type="ECO:0000256" key="4">
    <source>
        <dbReference type="ARBA" id="ARBA00022989"/>
    </source>
</evidence>
<feature type="transmembrane region" description="Helical" evidence="6">
    <location>
        <begin position="184"/>
        <end position="206"/>
    </location>
</feature>
<evidence type="ECO:0000256" key="2">
    <source>
        <dbReference type="ARBA" id="ARBA00022475"/>
    </source>
</evidence>
<dbReference type="STRING" id="563176.SAMN04488090_2603"/>
<dbReference type="EMBL" id="FNGS01000004">
    <property type="protein sequence ID" value="SDM09536.1"/>
    <property type="molecule type" value="Genomic_DNA"/>
</dbReference>
<keyword evidence="2" id="KW-1003">Cell membrane</keyword>
<dbReference type="InterPro" id="IPR001123">
    <property type="entry name" value="LeuE-type"/>
</dbReference>
<dbReference type="Proteomes" id="UP000198901">
    <property type="component" value="Unassembled WGS sequence"/>
</dbReference>
<proteinExistence type="predicted"/>
<evidence type="ECO:0000313" key="8">
    <source>
        <dbReference type="Proteomes" id="UP000198901"/>
    </source>
</evidence>
<evidence type="ECO:0000256" key="6">
    <source>
        <dbReference type="SAM" id="Phobius"/>
    </source>
</evidence>
<dbReference type="RefSeq" id="WP_093202650.1">
    <property type="nucleotide sequence ID" value="NZ_FNGS01000004.1"/>
</dbReference>
<dbReference type="GO" id="GO:0015171">
    <property type="term" value="F:amino acid transmembrane transporter activity"/>
    <property type="evidence" value="ECO:0007669"/>
    <property type="project" value="TreeGrafter"/>
</dbReference>
<evidence type="ECO:0000256" key="5">
    <source>
        <dbReference type="ARBA" id="ARBA00023136"/>
    </source>
</evidence>
<accession>A0A1G9QEY4</accession>